<dbReference type="EMBL" id="JAIFTH010000105">
    <property type="protein sequence ID" value="KAG9510649.1"/>
    <property type="molecule type" value="Genomic_DNA"/>
</dbReference>
<dbReference type="Gene3D" id="1.10.530.10">
    <property type="match status" value="2"/>
</dbReference>
<evidence type="ECO:0000256" key="1">
    <source>
        <dbReference type="ARBA" id="ARBA00000632"/>
    </source>
</evidence>
<organism evidence="9 10">
    <name type="scientific">Fragariocoptes setiger</name>
    <dbReference type="NCBI Taxonomy" id="1670756"/>
    <lineage>
        <taxon>Eukaryota</taxon>
        <taxon>Metazoa</taxon>
        <taxon>Ecdysozoa</taxon>
        <taxon>Arthropoda</taxon>
        <taxon>Chelicerata</taxon>
        <taxon>Arachnida</taxon>
        <taxon>Acari</taxon>
        <taxon>Acariformes</taxon>
        <taxon>Trombidiformes</taxon>
        <taxon>Prostigmata</taxon>
        <taxon>Eupodina</taxon>
        <taxon>Eriophyoidea</taxon>
        <taxon>Phytoptidae</taxon>
        <taxon>Fragariocoptes</taxon>
    </lineage>
</organism>
<name>A0ABQ7SB51_9ACAR</name>
<sequence>AHSGCNTNTAQNCLGGNVCGPFGITQAYWKDGNRPGGSWVACTRTRECSQTTIINYMEKYKRDCNGDSLITCSDYAAIHRRGPGACNSKDLRKDPFWQRFQACRASYNLGNFQFSSMTTTSPSTTSTTAHVSQPQSALLAMAGSLPIVANTQLNSAPLPQFSYQRESSTRAQLALNSHNQFMATSTSTTTTTNAATTEVSFQSQLTNAITATADIVLVSKEQPNEITKSETIEYTPSSKTMESSSLTTITTSAPTTTMAPSTTALLLSNAFTTKSSDENSDLSKNVKELNSQSTTLMDQFDRMASSVLSKAALSNSQAPIPIIIVKAEPTIGSSSINSEWQQRQSTVHDSVGNSNSANNAPLESSNDYITSNTVFTNANDAFSVTSANSTNIRESAARLTSECLECICEASSNCDPSVQCISKQRDKNRCGLYMISWDQYKDSDMSPSSGIGGNDPLAGLGLDLLDERLYYDCTTNRECAERLMQVYIAKHLKDCNEDGKINCYDVAATLAIDIKI</sequence>
<dbReference type="Proteomes" id="UP000825002">
    <property type="component" value="Unassembled WGS sequence"/>
</dbReference>
<evidence type="ECO:0000256" key="6">
    <source>
        <dbReference type="ARBA" id="ARBA00023157"/>
    </source>
</evidence>
<dbReference type="EC" id="3.2.1.17" evidence="2"/>
<evidence type="ECO:0000256" key="8">
    <source>
        <dbReference type="SAM" id="MobiDB-lite"/>
    </source>
</evidence>
<evidence type="ECO:0000256" key="2">
    <source>
        <dbReference type="ARBA" id="ARBA00012732"/>
    </source>
</evidence>
<feature type="region of interest" description="Disordered" evidence="8">
    <location>
        <begin position="233"/>
        <end position="255"/>
    </location>
</feature>
<evidence type="ECO:0000256" key="4">
    <source>
        <dbReference type="ARBA" id="ARBA00022638"/>
    </source>
</evidence>
<evidence type="ECO:0000313" key="9">
    <source>
        <dbReference type="EMBL" id="KAG9510649.1"/>
    </source>
</evidence>
<evidence type="ECO:0000256" key="3">
    <source>
        <dbReference type="ARBA" id="ARBA00022529"/>
    </source>
</evidence>
<evidence type="ECO:0000256" key="5">
    <source>
        <dbReference type="ARBA" id="ARBA00022801"/>
    </source>
</evidence>
<dbReference type="PROSITE" id="PS51909">
    <property type="entry name" value="LYSOZYME_I"/>
    <property type="match status" value="2"/>
</dbReference>
<proteinExistence type="predicted"/>
<feature type="non-terminal residue" evidence="9">
    <location>
        <position position="1"/>
    </location>
</feature>
<keyword evidence="4" id="KW-0081">Bacteriolytic enzyme</keyword>
<reference evidence="9 10" key="1">
    <citation type="submission" date="2020-10" db="EMBL/GenBank/DDBJ databases">
        <authorList>
            <person name="Klimov P.B."/>
            <person name="Dyachkov S.M."/>
            <person name="Chetverikov P.E."/>
        </authorList>
    </citation>
    <scope>NUCLEOTIDE SEQUENCE [LARGE SCALE GENOMIC DNA]</scope>
    <source>
        <strain evidence="9">BMOC 18-1129-001#AD2665</strain>
        <tissue evidence="9">Entire mites</tissue>
    </source>
</reference>
<comment type="catalytic activity">
    <reaction evidence="1">
        <text>Hydrolysis of (1-&gt;4)-beta-linkages between N-acetylmuramic acid and N-acetyl-D-glucosamine residues in a peptidoglycan and between N-acetyl-D-glucosamine residues in chitodextrins.</text>
        <dbReference type="EC" id="3.2.1.17"/>
    </reaction>
</comment>
<keyword evidence="10" id="KW-1185">Reference proteome</keyword>
<keyword evidence="7" id="KW-0326">Glycosidase</keyword>
<dbReference type="InterPro" id="IPR008597">
    <property type="entry name" value="Invert_lysozyme"/>
</dbReference>
<dbReference type="CDD" id="cd16890">
    <property type="entry name" value="lyz_i"/>
    <property type="match status" value="1"/>
</dbReference>
<comment type="caution">
    <text evidence="9">The sequence shown here is derived from an EMBL/GenBank/DDBJ whole genome shotgun (WGS) entry which is preliminary data.</text>
</comment>
<evidence type="ECO:0000256" key="7">
    <source>
        <dbReference type="ARBA" id="ARBA00023295"/>
    </source>
</evidence>
<keyword evidence="3" id="KW-0929">Antimicrobial</keyword>
<keyword evidence="6" id="KW-1015">Disulfide bond</keyword>
<dbReference type="Pfam" id="PF05497">
    <property type="entry name" value="Destabilase"/>
    <property type="match status" value="2"/>
</dbReference>
<evidence type="ECO:0000313" key="10">
    <source>
        <dbReference type="Proteomes" id="UP000825002"/>
    </source>
</evidence>
<protein>
    <recommendedName>
        <fullName evidence="2">lysozyme</fullName>
        <ecNumber evidence="2">3.2.1.17</ecNumber>
    </recommendedName>
</protein>
<feature type="compositionally biased region" description="Low complexity" evidence="8">
    <location>
        <begin position="240"/>
        <end position="255"/>
    </location>
</feature>
<dbReference type="PANTHER" id="PTHR11195:SF13">
    <property type="entry name" value="INVERTEBRATE-TYPE LYSOZYME 2-RELATED"/>
    <property type="match status" value="1"/>
</dbReference>
<accession>A0ABQ7SB51</accession>
<dbReference type="PANTHER" id="PTHR11195">
    <property type="entry name" value="DESTABILASE-RELATED"/>
    <property type="match status" value="1"/>
</dbReference>
<keyword evidence="5" id="KW-0378">Hydrolase</keyword>
<gene>
    <name evidence="9" type="ORF">GZH46_00806</name>
</gene>